<evidence type="ECO:0000256" key="1">
    <source>
        <dbReference type="ARBA" id="ARBA00022723"/>
    </source>
</evidence>
<dbReference type="GO" id="GO:0033565">
    <property type="term" value="C:ESCRT-0 complex"/>
    <property type="evidence" value="ECO:0007669"/>
    <property type="project" value="TreeGrafter"/>
</dbReference>
<keyword evidence="3" id="KW-0862">Zinc</keyword>
<evidence type="ECO:0000256" key="2">
    <source>
        <dbReference type="ARBA" id="ARBA00022771"/>
    </source>
</evidence>
<dbReference type="EMBL" id="NCKW01020794">
    <property type="protein sequence ID" value="POM57348.1"/>
    <property type="molecule type" value="Genomic_DNA"/>
</dbReference>
<reference evidence="7 8" key="1">
    <citation type="journal article" date="2017" name="Genome Biol. Evol.">
        <title>Phytophthora megakarya and P. palmivora, closely related causal agents of cacao black pod rot, underwent increases in genome sizes and gene numbers by different mechanisms.</title>
        <authorList>
            <person name="Ali S.S."/>
            <person name="Shao J."/>
            <person name="Lary D.J."/>
            <person name="Kronmiller B."/>
            <person name="Shen D."/>
            <person name="Strem M.D."/>
            <person name="Amoako-Attah I."/>
            <person name="Akrofi A.Y."/>
            <person name="Begoude B.A."/>
            <person name="Ten Hoopen G.M."/>
            <person name="Coulibaly K."/>
            <person name="Kebe B.I."/>
            <person name="Melnick R.L."/>
            <person name="Guiltinan M.J."/>
            <person name="Tyler B.M."/>
            <person name="Meinhardt L.W."/>
            <person name="Bailey B.A."/>
        </authorList>
    </citation>
    <scope>NUCLEOTIDE SEQUENCE [LARGE SCALE GENOMIC DNA]</scope>
    <source>
        <strain evidence="8">sbr112.9</strain>
    </source>
</reference>
<evidence type="ECO:0000259" key="6">
    <source>
        <dbReference type="PROSITE" id="PS50178"/>
    </source>
</evidence>
<protein>
    <recommendedName>
        <fullName evidence="6">FYVE-type domain-containing protein</fullName>
    </recommendedName>
</protein>
<feature type="region of interest" description="Disordered" evidence="5">
    <location>
        <begin position="94"/>
        <end position="121"/>
    </location>
</feature>
<dbReference type="InterPro" id="IPR017455">
    <property type="entry name" value="Znf_FYVE-rel"/>
</dbReference>
<comment type="caution">
    <text evidence="7">The sequence shown here is derived from an EMBL/GenBank/DDBJ whole genome shotgun (WGS) entry which is preliminary data.</text>
</comment>
<dbReference type="PANTHER" id="PTHR47794:SF1">
    <property type="entry name" value="VACUOLAR PROTEIN SORTING-ASSOCIATED PROTEIN 27"/>
    <property type="match status" value="1"/>
</dbReference>
<keyword evidence="2 4" id="KW-0863">Zinc-finger</keyword>
<dbReference type="InterPro" id="IPR000306">
    <property type="entry name" value="Znf_FYVE"/>
</dbReference>
<dbReference type="SMART" id="SM00064">
    <property type="entry name" value="FYVE"/>
    <property type="match status" value="1"/>
</dbReference>
<keyword evidence="1" id="KW-0479">Metal-binding</keyword>
<name>A0A2P4WVM9_9STRA</name>
<dbReference type="GO" id="GO:0043328">
    <property type="term" value="P:protein transport to vacuole involved in ubiquitin-dependent protein catabolic process via the multivesicular body sorting pathway"/>
    <property type="evidence" value="ECO:0007669"/>
    <property type="project" value="TreeGrafter"/>
</dbReference>
<dbReference type="InterPro" id="IPR011011">
    <property type="entry name" value="Znf_FYVE_PHD"/>
</dbReference>
<dbReference type="GO" id="GO:0032266">
    <property type="term" value="F:phosphatidylinositol-3-phosphate binding"/>
    <property type="evidence" value="ECO:0007669"/>
    <property type="project" value="TreeGrafter"/>
</dbReference>
<dbReference type="Gene3D" id="3.30.40.10">
    <property type="entry name" value="Zinc/RING finger domain, C3HC4 (zinc finger)"/>
    <property type="match status" value="1"/>
</dbReference>
<evidence type="ECO:0000313" key="8">
    <source>
        <dbReference type="Proteomes" id="UP000237271"/>
    </source>
</evidence>
<keyword evidence="8" id="KW-1185">Reference proteome</keyword>
<organism evidence="7 8">
    <name type="scientific">Phytophthora palmivora</name>
    <dbReference type="NCBI Taxonomy" id="4796"/>
    <lineage>
        <taxon>Eukaryota</taxon>
        <taxon>Sar</taxon>
        <taxon>Stramenopiles</taxon>
        <taxon>Oomycota</taxon>
        <taxon>Peronosporomycetes</taxon>
        <taxon>Peronosporales</taxon>
        <taxon>Peronosporaceae</taxon>
        <taxon>Phytophthora</taxon>
    </lineage>
</organism>
<evidence type="ECO:0000313" key="7">
    <source>
        <dbReference type="EMBL" id="POM57348.1"/>
    </source>
</evidence>
<dbReference type="InterPro" id="IPR013083">
    <property type="entry name" value="Znf_RING/FYVE/PHD"/>
</dbReference>
<dbReference type="GO" id="GO:0008270">
    <property type="term" value="F:zinc ion binding"/>
    <property type="evidence" value="ECO:0007669"/>
    <property type="project" value="UniProtKB-KW"/>
</dbReference>
<evidence type="ECO:0000256" key="5">
    <source>
        <dbReference type="SAM" id="MobiDB-lite"/>
    </source>
</evidence>
<proteinExistence type="predicted"/>
<dbReference type="SUPFAM" id="SSF57903">
    <property type="entry name" value="FYVE/PHD zinc finger"/>
    <property type="match status" value="1"/>
</dbReference>
<dbReference type="GO" id="GO:0043130">
    <property type="term" value="F:ubiquitin binding"/>
    <property type="evidence" value="ECO:0007669"/>
    <property type="project" value="TreeGrafter"/>
</dbReference>
<dbReference type="PROSITE" id="PS50178">
    <property type="entry name" value="ZF_FYVE"/>
    <property type="match status" value="1"/>
</dbReference>
<dbReference type="OrthoDB" id="70570at2759"/>
<dbReference type="Proteomes" id="UP000237271">
    <property type="component" value="Unassembled WGS sequence"/>
</dbReference>
<evidence type="ECO:0000256" key="4">
    <source>
        <dbReference type="PROSITE-ProRule" id="PRU00091"/>
    </source>
</evidence>
<gene>
    <name evidence="7" type="ORF">PHPALM_38148</name>
</gene>
<evidence type="ECO:0000256" key="3">
    <source>
        <dbReference type="ARBA" id="ARBA00022833"/>
    </source>
</evidence>
<dbReference type="AlphaFoldDB" id="A0A2P4WVM9"/>
<dbReference type="CDD" id="cd15760">
    <property type="entry name" value="FYVE_scVPS27p_like"/>
    <property type="match status" value="1"/>
</dbReference>
<sequence>MAQFKPKRWQVEDRCGLCNVEFSLMNTRHHCRSCGRSVCGKHSRNKVIVPTSLSKVPQRVCDKCYPNLETNGRMAEIQEKARDGRRKRLEEITGRGMERTTMMNPGESCDEMENVRRGIDA</sequence>
<dbReference type="Pfam" id="PF01363">
    <property type="entry name" value="FYVE"/>
    <property type="match status" value="1"/>
</dbReference>
<feature type="domain" description="FYVE-type" evidence="6">
    <location>
        <begin position="9"/>
        <end position="69"/>
    </location>
</feature>
<dbReference type="GO" id="GO:0006623">
    <property type="term" value="P:protein targeting to vacuole"/>
    <property type="evidence" value="ECO:0007669"/>
    <property type="project" value="TreeGrafter"/>
</dbReference>
<dbReference type="PANTHER" id="PTHR47794">
    <property type="entry name" value="VACUOLAR PROTEIN SORTING-ASSOCIATED PROTEIN 27"/>
    <property type="match status" value="1"/>
</dbReference>
<accession>A0A2P4WVM9</accession>